<dbReference type="GO" id="GO:0010468">
    <property type="term" value="P:regulation of gene expression"/>
    <property type="evidence" value="ECO:0007669"/>
    <property type="project" value="UniProtKB-ARBA"/>
</dbReference>
<feature type="domain" description="RING-type" evidence="5">
    <location>
        <begin position="128"/>
        <end position="192"/>
    </location>
</feature>
<dbReference type="GO" id="GO:0061630">
    <property type="term" value="F:ubiquitin protein ligase activity"/>
    <property type="evidence" value="ECO:0007669"/>
    <property type="project" value="InterPro"/>
</dbReference>
<feature type="compositionally biased region" description="Polar residues" evidence="4">
    <location>
        <begin position="567"/>
        <end position="585"/>
    </location>
</feature>
<reference evidence="7" key="1">
    <citation type="journal article" date="2018" name="Biosci. Biotechnol. Biochem.">
        <title>Polysaccharide hydrolase of the hadal zone amphipods Hirondellea gigas.</title>
        <authorList>
            <person name="Kobayashi H."/>
            <person name="Nagahama T."/>
            <person name="Arai W."/>
            <person name="Sasagawa Y."/>
            <person name="Umeda M."/>
            <person name="Hayashi T."/>
            <person name="Nikaido I."/>
            <person name="Watanabe H."/>
            <person name="Oguri K."/>
            <person name="Kitazato H."/>
            <person name="Fujioka K."/>
            <person name="Kido Y."/>
            <person name="Takami H."/>
        </authorList>
    </citation>
    <scope>NUCLEOTIDE SEQUENCE</scope>
    <source>
        <tissue evidence="7">Whole body</tissue>
    </source>
</reference>
<feature type="compositionally biased region" description="Gly residues" evidence="4">
    <location>
        <begin position="436"/>
        <end position="453"/>
    </location>
</feature>
<dbReference type="FunFam" id="3.10.110.10:FF:000050">
    <property type="entry name" value="eIF-2-alpha kinase GCN2"/>
    <property type="match status" value="1"/>
</dbReference>
<dbReference type="InterPro" id="IPR013083">
    <property type="entry name" value="Znf_RING/FYVE/PHD"/>
</dbReference>
<feature type="region of interest" description="Disordered" evidence="4">
    <location>
        <begin position="267"/>
        <end position="621"/>
    </location>
</feature>
<dbReference type="GO" id="GO:0009893">
    <property type="term" value="P:positive regulation of metabolic process"/>
    <property type="evidence" value="ECO:0007669"/>
    <property type="project" value="UniProtKB-ARBA"/>
</dbReference>
<dbReference type="GO" id="GO:0008270">
    <property type="term" value="F:zinc ion binding"/>
    <property type="evidence" value="ECO:0007669"/>
    <property type="project" value="UniProtKB-KW"/>
</dbReference>
<feature type="compositionally biased region" description="Low complexity" evidence="4">
    <location>
        <begin position="341"/>
        <end position="369"/>
    </location>
</feature>
<dbReference type="GO" id="GO:0033554">
    <property type="term" value="P:cellular response to stress"/>
    <property type="evidence" value="ECO:0007669"/>
    <property type="project" value="UniProtKB-ARBA"/>
</dbReference>
<protein>
    <submittedName>
        <fullName evidence="7">E3 ubiquitin-protein ligase RNF25-like</fullName>
    </submittedName>
</protein>
<feature type="compositionally biased region" description="Basic and acidic residues" evidence="4">
    <location>
        <begin position="460"/>
        <end position="470"/>
    </location>
</feature>
<dbReference type="AlphaFoldDB" id="A0A2P2ICL7"/>
<evidence type="ECO:0000256" key="3">
    <source>
        <dbReference type="PROSITE-ProRule" id="PRU00175"/>
    </source>
</evidence>
<dbReference type="GO" id="GO:0051246">
    <property type="term" value="P:regulation of protein metabolic process"/>
    <property type="evidence" value="ECO:0007669"/>
    <property type="project" value="UniProtKB-ARBA"/>
</dbReference>
<dbReference type="PANTHER" id="PTHR13198">
    <property type="entry name" value="RING FINGER PROTEIN 25"/>
    <property type="match status" value="1"/>
</dbReference>
<keyword evidence="1 3" id="KW-0863">Zinc-finger</keyword>
<feature type="compositionally biased region" description="Polar residues" evidence="4">
    <location>
        <begin position="537"/>
        <end position="558"/>
    </location>
</feature>
<dbReference type="InterPro" id="IPR039133">
    <property type="entry name" value="RNF25"/>
</dbReference>
<evidence type="ECO:0000259" key="6">
    <source>
        <dbReference type="PROSITE" id="PS50908"/>
    </source>
</evidence>
<proteinExistence type="evidence at transcript level"/>
<organism evidence="7">
    <name type="scientific">Hirondellea gigas</name>
    <dbReference type="NCBI Taxonomy" id="1518452"/>
    <lineage>
        <taxon>Eukaryota</taxon>
        <taxon>Metazoa</taxon>
        <taxon>Ecdysozoa</taxon>
        <taxon>Arthropoda</taxon>
        <taxon>Crustacea</taxon>
        <taxon>Multicrustacea</taxon>
        <taxon>Malacostraca</taxon>
        <taxon>Eumalacostraca</taxon>
        <taxon>Peracarida</taxon>
        <taxon>Amphipoda</taxon>
        <taxon>Amphilochidea</taxon>
        <taxon>Lysianassida</taxon>
        <taxon>Lysianassidira</taxon>
        <taxon>Lysianassoidea</taxon>
        <taxon>Lysianassidae</taxon>
        <taxon>Hirondellea</taxon>
    </lineage>
</organism>
<dbReference type="CDD" id="cd23818">
    <property type="entry name" value="RWD_RNF25"/>
    <property type="match status" value="1"/>
</dbReference>
<dbReference type="PROSITE" id="PS50908">
    <property type="entry name" value="RWD"/>
    <property type="match status" value="1"/>
</dbReference>
<dbReference type="InterPro" id="IPR001841">
    <property type="entry name" value="Znf_RING"/>
</dbReference>
<feature type="compositionally biased region" description="Basic and acidic residues" evidence="4">
    <location>
        <begin position="374"/>
        <end position="387"/>
    </location>
</feature>
<evidence type="ECO:0000256" key="2">
    <source>
        <dbReference type="ARBA" id="ARBA00022833"/>
    </source>
</evidence>
<evidence type="ECO:0000256" key="4">
    <source>
        <dbReference type="SAM" id="MobiDB-lite"/>
    </source>
</evidence>
<feature type="compositionally biased region" description="Polar residues" evidence="4">
    <location>
        <begin position="503"/>
        <end position="515"/>
    </location>
</feature>
<feature type="compositionally biased region" description="Low complexity" evidence="4">
    <location>
        <begin position="520"/>
        <end position="536"/>
    </location>
</feature>
<evidence type="ECO:0000259" key="5">
    <source>
        <dbReference type="PROSITE" id="PS50089"/>
    </source>
</evidence>
<dbReference type="SMART" id="SM00591">
    <property type="entry name" value="RWD"/>
    <property type="match status" value="1"/>
</dbReference>
<dbReference type="SUPFAM" id="SSF54495">
    <property type="entry name" value="UBC-like"/>
    <property type="match status" value="1"/>
</dbReference>
<feature type="compositionally biased region" description="Gly residues" evidence="4">
    <location>
        <begin position="403"/>
        <end position="419"/>
    </location>
</feature>
<dbReference type="Gene3D" id="3.30.40.10">
    <property type="entry name" value="Zinc/RING finger domain, C3HC4 (zinc finger)"/>
    <property type="match status" value="1"/>
</dbReference>
<keyword evidence="1 3" id="KW-0479">Metal-binding</keyword>
<dbReference type="PANTHER" id="PTHR13198:SF4">
    <property type="entry name" value="E3 UBIQUITIN-PROTEIN LIGASE RNF25"/>
    <property type="match status" value="1"/>
</dbReference>
<name>A0A2P2ICL7_9CRUS</name>
<keyword evidence="2" id="KW-0862">Zinc</keyword>
<dbReference type="SUPFAM" id="SSF57850">
    <property type="entry name" value="RING/U-box"/>
    <property type="match status" value="1"/>
</dbReference>
<feature type="compositionally biased region" description="Polar residues" evidence="4">
    <location>
        <begin position="312"/>
        <end position="336"/>
    </location>
</feature>
<dbReference type="InterPro" id="IPR016135">
    <property type="entry name" value="UBQ-conjugating_enzyme/RWD"/>
</dbReference>
<evidence type="ECO:0000313" key="7">
    <source>
        <dbReference type="EMBL" id="LAB71747.1"/>
    </source>
</evidence>
<dbReference type="InterPro" id="IPR006575">
    <property type="entry name" value="RWD_dom"/>
</dbReference>
<dbReference type="GO" id="GO:0005634">
    <property type="term" value="C:nucleus"/>
    <property type="evidence" value="ECO:0007669"/>
    <property type="project" value="TreeGrafter"/>
</dbReference>
<sequence length="621" mass="67728">MITEETDDMVEEEVGALEAILMDDVLVIRTDDGNVQGVEVCVVPATAQKVSEQHVRCTLVVKFPPNYPTVQPSVTIRNPRGIDDSILSKIEQEVKSKCRECEGSPVIYELVELVRDNLTANNAPSCPCAICLHHFTETDQFTKTHCFHYFHKHCLGRYASNSEAAHLARLSEQQLAPWQQQQDLVLLCPVCRESITLQESASILMLCPSPALEDSGEQWRADAPEVVALRQSMAKLFLKQKQRGGIIDLEQEKNKYLVSQMSGESRIENVPLEEVTEETTADESQHLTPEGKAPEANNSHSVAAPVDATDGTRCTNGHTSSNHDTATTSSSISNTEAARVGNKTTGSKGSKNNSSSGSGESKSFSSNGSDGPNDDIRKLSYGRRDYDASGGQESVNRSSGWGNSRGSGGSGRRAGGGNGYHHHSSSAPTQFKHGRGAGGRGGRGGGSRGGGDGHSSSYGENDHDTCDNDRVQQQQQNTNSGGGYRGRNRGGAAAGSKQWWPPASSQDYYHDSSASVDDGYSYYNQQHNSYHSQQYQRGGNQANSSRQYYNNSAQQNYHEPQPRYAHRQQQNYSSNSYNKQYPSNHYRSRPDDRGNSGRSMPSEARNKMAANERPSGGNSES</sequence>
<dbReference type="PROSITE" id="PS50089">
    <property type="entry name" value="ZF_RING_2"/>
    <property type="match status" value="1"/>
</dbReference>
<feature type="domain" description="RWD" evidence="6">
    <location>
        <begin position="12"/>
        <end position="121"/>
    </location>
</feature>
<evidence type="ECO:0000256" key="1">
    <source>
        <dbReference type="ARBA" id="ARBA00022771"/>
    </source>
</evidence>
<dbReference type="GO" id="GO:0016567">
    <property type="term" value="P:protein ubiquitination"/>
    <property type="evidence" value="ECO:0007669"/>
    <property type="project" value="TreeGrafter"/>
</dbReference>
<dbReference type="SMART" id="SM00184">
    <property type="entry name" value="RING"/>
    <property type="match status" value="1"/>
</dbReference>
<dbReference type="Gene3D" id="3.10.110.10">
    <property type="entry name" value="Ubiquitin Conjugating Enzyme"/>
    <property type="match status" value="1"/>
</dbReference>
<dbReference type="EMBL" id="IACF01006164">
    <property type="protein sequence ID" value="LAB71747.1"/>
    <property type="molecule type" value="mRNA"/>
</dbReference>
<accession>A0A2P2ICL7</accession>
<dbReference type="Pfam" id="PF05773">
    <property type="entry name" value="RWD"/>
    <property type="match status" value="1"/>
</dbReference>